<dbReference type="PANTHER" id="PTHR33627">
    <property type="entry name" value="TRANSPOSASE"/>
    <property type="match status" value="1"/>
</dbReference>
<dbReference type="KEGG" id="samb:SAM23877_5597"/>
<dbReference type="PANTHER" id="PTHR33627:SF1">
    <property type="entry name" value="TRANSPOSASE"/>
    <property type="match status" value="1"/>
</dbReference>
<evidence type="ECO:0000259" key="1">
    <source>
        <dbReference type="Pfam" id="PF13546"/>
    </source>
</evidence>
<gene>
    <name evidence="2" type="primary">srmS</name>
    <name evidence="2" type="ORF">SAM23877_5597</name>
</gene>
<protein>
    <submittedName>
        <fullName evidence="2">Transcriptional regulatory protein</fullName>
    </submittedName>
</protein>
<evidence type="ECO:0000313" key="2">
    <source>
        <dbReference type="EMBL" id="AKZ58642.1"/>
    </source>
</evidence>
<sequence>MTLRTLRPAGAAPPVGPAARHDFDSLVSDACAELLGSLRRADQRRRGEQYIRGLLTAQGRKTARNLAAFVGEGAAEQSLHHFVAGSTWDWGEVRAALARYVDDRLTPDAWVIWPMVVSKAGVRSVGVSRRFVSDLGRVVSCQQSHGLWLASGTTAAPVSWRLTLGGGRSGEGTPRHPGAPGEEENIVRLVAEAAQANRSLARPVVMDARAAVLPRLVRGLGLAGLPFMVRVGGNLRLASASGRGPVDHHTGTTSAQQLMEQLKRLSRPVELRGSLSLVAPHPVVLPGVVPRRTLTLLGVWRGNRRRPADLWLTDLTSWDRGALLRLAMLTEQVDADFDRVSVGVGMRDFEGRSFQGWHRHVTLASIAHTLRLAQPSARGDLGGATAV</sequence>
<dbReference type="RefSeq" id="WP_053138412.1">
    <property type="nucleotide sequence ID" value="NZ_CP012382.1"/>
</dbReference>
<organism evidence="2 3">
    <name type="scientific">Streptomyces ambofaciens (strain ATCC 23877 / 3486 / DSM 40053 / JCM 4204 / NBRC 12836 / NRRL B-2516)</name>
    <dbReference type="NCBI Taxonomy" id="278992"/>
    <lineage>
        <taxon>Bacteria</taxon>
        <taxon>Bacillati</taxon>
        <taxon>Actinomycetota</taxon>
        <taxon>Actinomycetes</taxon>
        <taxon>Kitasatosporales</taxon>
        <taxon>Streptomycetaceae</taxon>
        <taxon>Streptomyces</taxon>
    </lineage>
</organism>
<dbReference type="Pfam" id="PF13546">
    <property type="entry name" value="DDE_5"/>
    <property type="match status" value="1"/>
</dbReference>
<reference evidence="3" key="1">
    <citation type="journal article" date="2015" name="J. Biotechnol.">
        <title>Complete genome sequence of Streptomyces ambofaciens ATCC 23877, the spiramycin producer.</title>
        <authorList>
            <person name="Thibessard A."/>
            <person name="Haas D."/>
            <person name="Gerbaud C."/>
            <person name="Aigle B."/>
            <person name="Lautru S."/>
            <person name="Pernodet J.L."/>
            <person name="Leblond P."/>
        </authorList>
    </citation>
    <scope>NUCLEOTIDE SEQUENCE [LARGE SCALE GENOMIC DNA]</scope>
    <source>
        <strain evidence="3">ATCC 23877 / 3486 / DSM 40053 / JCM 4204 / NBRC 12836 / NRRL B-2516</strain>
    </source>
</reference>
<evidence type="ECO:0000313" key="3">
    <source>
        <dbReference type="Proteomes" id="UP000061018"/>
    </source>
</evidence>
<dbReference type="STRING" id="1889.SAM40697_5090"/>
<name>A0A0K2B0M7_STRA7</name>
<accession>A0A0K2B0M7</accession>
<dbReference type="InterPro" id="IPR039365">
    <property type="entry name" value="IS701-like"/>
</dbReference>
<proteinExistence type="predicted"/>
<dbReference type="AlphaFoldDB" id="A0A0K2B0M7"/>
<dbReference type="InterPro" id="IPR038721">
    <property type="entry name" value="IS701-like_DDE_dom"/>
</dbReference>
<dbReference type="Proteomes" id="UP000061018">
    <property type="component" value="Chromosome"/>
</dbReference>
<dbReference type="EMBL" id="CP012382">
    <property type="protein sequence ID" value="AKZ58642.1"/>
    <property type="molecule type" value="Genomic_DNA"/>
</dbReference>
<feature type="domain" description="Transposase IS701-like DDE" evidence="1">
    <location>
        <begin position="33"/>
        <end position="240"/>
    </location>
</feature>